<dbReference type="EMBL" id="JBHUIO010000005">
    <property type="protein sequence ID" value="MFD2170266.1"/>
    <property type="molecule type" value="Genomic_DNA"/>
</dbReference>
<name>A0ABW4ZXS6_9BACL</name>
<organism evidence="3 4">
    <name type="scientific">Tumebacillus lipolyticus</name>
    <dbReference type="NCBI Taxonomy" id="1280370"/>
    <lineage>
        <taxon>Bacteria</taxon>
        <taxon>Bacillati</taxon>
        <taxon>Bacillota</taxon>
        <taxon>Bacilli</taxon>
        <taxon>Bacillales</taxon>
        <taxon>Alicyclobacillaceae</taxon>
        <taxon>Tumebacillus</taxon>
    </lineage>
</organism>
<accession>A0ABW4ZXS6</accession>
<keyword evidence="1" id="KW-0812">Transmembrane</keyword>
<keyword evidence="1" id="KW-0472">Membrane</keyword>
<feature type="transmembrane region" description="Helical" evidence="1">
    <location>
        <begin position="21"/>
        <end position="38"/>
    </location>
</feature>
<sequence length="273" mass="30921">MDRTNLTFFSHPVQGKHLLPIYFNITLALTFLSIALFVESSWMTTILLLIGAGVSLYLGFIRPRRPYIRYELSNRELIIHSDRRELQVPFDSIKGVTVQSFWQRPAALIGEHYLGYAYGLFRLDGYEITLYATRFDRLVLLDTTEGLLGITPLAAEEDRLLAELISRSGAVFAADGFSFPTRPATNSRALLPQHARRSGALWPILLFTILLEQISGKFTNFASLQESVWTWVPLLLGLLLVILLYPSLFRLQQKQPWLFPALCAVGLAMLLFG</sequence>
<feature type="transmembrane region" description="Helical" evidence="1">
    <location>
        <begin position="257"/>
        <end position="272"/>
    </location>
</feature>
<dbReference type="Pfam" id="PF10882">
    <property type="entry name" value="bPH_5"/>
    <property type="match status" value="1"/>
</dbReference>
<feature type="domain" description="Bacterial Pleckstrin homology" evidence="2">
    <location>
        <begin position="69"/>
        <end position="156"/>
    </location>
</feature>
<evidence type="ECO:0000256" key="1">
    <source>
        <dbReference type="SAM" id="Phobius"/>
    </source>
</evidence>
<keyword evidence="1" id="KW-1133">Transmembrane helix</keyword>
<protein>
    <submittedName>
        <fullName evidence="3">PH domain-containing protein</fullName>
    </submittedName>
</protein>
<feature type="transmembrane region" description="Helical" evidence="1">
    <location>
        <begin position="199"/>
        <end position="216"/>
    </location>
</feature>
<dbReference type="InterPro" id="IPR027783">
    <property type="entry name" value="Bacterial_PH-related"/>
</dbReference>
<evidence type="ECO:0000313" key="3">
    <source>
        <dbReference type="EMBL" id="MFD2170266.1"/>
    </source>
</evidence>
<comment type="caution">
    <text evidence="3">The sequence shown here is derived from an EMBL/GenBank/DDBJ whole genome shotgun (WGS) entry which is preliminary data.</text>
</comment>
<gene>
    <name evidence="3" type="ORF">ACFSOY_09675</name>
</gene>
<evidence type="ECO:0000313" key="4">
    <source>
        <dbReference type="Proteomes" id="UP001597343"/>
    </source>
</evidence>
<feature type="transmembrane region" description="Helical" evidence="1">
    <location>
        <begin position="228"/>
        <end position="245"/>
    </location>
</feature>
<dbReference type="RefSeq" id="WP_386046059.1">
    <property type="nucleotide sequence ID" value="NZ_JBHUIO010000005.1"/>
</dbReference>
<dbReference type="Proteomes" id="UP001597343">
    <property type="component" value="Unassembled WGS sequence"/>
</dbReference>
<keyword evidence="4" id="KW-1185">Reference proteome</keyword>
<proteinExistence type="predicted"/>
<feature type="transmembrane region" description="Helical" evidence="1">
    <location>
        <begin position="44"/>
        <end position="61"/>
    </location>
</feature>
<reference evidence="4" key="1">
    <citation type="journal article" date="2019" name="Int. J. Syst. Evol. Microbiol.">
        <title>The Global Catalogue of Microorganisms (GCM) 10K type strain sequencing project: providing services to taxonomists for standard genome sequencing and annotation.</title>
        <authorList>
            <consortium name="The Broad Institute Genomics Platform"/>
            <consortium name="The Broad Institute Genome Sequencing Center for Infectious Disease"/>
            <person name="Wu L."/>
            <person name="Ma J."/>
        </authorList>
    </citation>
    <scope>NUCLEOTIDE SEQUENCE [LARGE SCALE GENOMIC DNA]</scope>
    <source>
        <strain evidence="4">CGMCC 1.13574</strain>
    </source>
</reference>
<evidence type="ECO:0000259" key="2">
    <source>
        <dbReference type="Pfam" id="PF10882"/>
    </source>
</evidence>